<comment type="cofactor">
    <cofactor evidence="1">
        <name>Fe(2+)</name>
        <dbReference type="ChEBI" id="CHEBI:29033"/>
    </cofactor>
</comment>
<keyword evidence="7" id="KW-1185">Reference proteome</keyword>
<dbReference type="GO" id="GO:0006629">
    <property type="term" value="P:lipid metabolic process"/>
    <property type="evidence" value="ECO:0007669"/>
    <property type="project" value="InterPro"/>
</dbReference>
<protein>
    <submittedName>
        <fullName evidence="6">Fatty acid desaturase</fullName>
        <ecNumber evidence="6">1.14.19.-</ecNumber>
    </submittedName>
</protein>
<dbReference type="EC" id="1.14.19.-" evidence="6"/>
<feature type="transmembrane region" description="Helical" evidence="4">
    <location>
        <begin position="246"/>
        <end position="268"/>
    </location>
</feature>
<comment type="similarity">
    <text evidence="2">Belongs to the fatty acid desaturase type 2 family.</text>
</comment>
<organism evidence="6 7">
    <name type="scientific">Planktothrix serta PCC 8927</name>
    <dbReference type="NCBI Taxonomy" id="671068"/>
    <lineage>
        <taxon>Bacteria</taxon>
        <taxon>Bacillati</taxon>
        <taxon>Cyanobacteriota</taxon>
        <taxon>Cyanophyceae</taxon>
        <taxon>Oscillatoriophycideae</taxon>
        <taxon>Oscillatoriales</taxon>
        <taxon>Microcoleaceae</taxon>
        <taxon>Planktothrix</taxon>
    </lineage>
</organism>
<feature type="transmembrane region" description="Helical" evidence="4">
    <location>
        <begin position="94"/>
        <end position="112"/>
    </location>
</feature>
<sequence>METACFFETGHVFHGKLGDFSGYPSKIGNIKPHHSSTTLAFSAKEFKSLKDSMTLSSVQPQTLASSANFPSNLRLKDIIKSLPREVFLKDQKKAWLTVFINVVLAVAGYFAIAYSPWFLLPFAWIFTGTALTGFFVIGHDCGHRSFADRRWVNNLVGHIAFLPLIYPFHSWRLGHNHHHKHTNKLTEDNAWEPWTIENYEASPQIVKVAYKLTRGRFWWLASILHWAIVHFDWRKFEGKGREQVKFSSLFVIGCAAIAFPTMIFTIGIGGFAKFWLMPWLVYHFWMSTFTLVHHTTPDIQFQEPQDWNEALAQLSGTVHCNYPAWVEFLCHDINVHIPHHISIAIPFYNLRTAYKSLQDNWGEYLYPESDFSWSLMTHIVDQCHLYDPENAYLSFKEYNKN</sequence>
<evidence type="ECO:0000313" key="7">
    <source>
        <dbReference type="Proteomes" id="UP000184550"/>
    </source>
</evidence>
<dbReference type="InterPro" id="IPR005804">
    <property type="entry name" value="FA_desaturase_dom"/>
</dbReference>
<feature type="transmembrane region" description="Helical" evidence="4">
    <location>
        <begin position="118"/>
        <end position="139"/>
    </location>
</feature>
<evidence type="ECO:0000256" key="1">
    <source>
        <dbReference type="ARBA" id="ARBA00001954"/>
    </source>
</evidence>
<proteinExistence type="inferred from homology"/>
<feature type="transmembrane region" description="Helical" evidence="4">
    <location>
        <begin position="151"/>
        <end position="169"/>
    </location>
</feature>
<keyword evidence="6" id="KW-0560">Oxidoreductase</keyword>
<reference evidence="6" key="1">
    <citation type="submission" date="2019-10" db="EMBL/GenBank/DDBJ databases">
        <authorList>
            <consortium name="Genoscope - CEA"/>
            <person name="William W."/>
        </authorList>
    </citation>
    <scope>NUCLEOTIDE SEQUENCE [LARGE SCALE GENOMIC DNA]</scope>
    <source>
        <strain evidence="6">BBR_PRJEB10992</strain>
    </source>
</reference>
<evidence type="ECO:0000313" key="6">
    <source>
        <dbReference type="EMBL" id="VXD12970.1"/>
    </source>
</evidence>
<evidence type="ECO:0000256" key="3">
    <source>
        <dbReference type="ARBA" id="ARBA00023004"/>
    </source>
</evidence>
<dbReference type="EMBL" id="CZCU02000094">
    <property type="protein sequence ID" value="VXD12970.1"/>
    <property type="molecule type" value="Genomic_DNA"/>
</dbReference>
<dbReference type="GO" id="GO:0016491">
    <property type="term" value="F:oxidoreductase activity"/>
    <property type="evidence" value="ECO:0007669"/>
    <property type="project" value="UniProtKB-KW"/>
</dbReference>
<dbReference type="PANTHER" id="PTHR32100">
    <property type="entry name" value="OMEGA-6 FATTY ACID DESATURASE, CHLOROPLASTIC"/>
    <property type="match status" value="1"/>
</dbReference>
<evidence type="ECO:0000259" key="5">
    <source>
        <dbReference type="Pfam" id="PF00487"/>
    </source>
</evidence>
<name>A0A7Z9BJB5_9CYAN</name>
<comment type="caution">
    <text evidence="6">The sequence shown here is derived from an EMBL/GenBank/DDBJ whole genome shotgun (WGS) entry which is preliminary data.</text>
</comment>
<keyword evidence="4" id="KW-1133">Transmembrane helix</keyword>
<gene>
    <name evidence="6" type="primary">desA</name>
    <name evidence="6" type="ORF">PL8927_220014</name>
</gene>
<dbReference type="Proteomes" id="UP000184550">
    <property type="component" value="Unassembled WGS sequence"/>
</dbReference>
<keyword evidence="4" id="KW-0812">Transmembrane</keyword>
<evidence type="ECO:0000256" key="2">
    <source>
        <dbReference type="ARBA" id="ARBA00008749"/>
    </source>
</evidence>
<dbReference type="CDD" id="cd03507">
    <property type="entry name" value="Delta12-FADS-like"/>
    <property type="match status" value="1"/>
</dbReference>
<dbReference type="AlphaFoldDB" id="A0A7Z9BJB5"/>
<keyword evidence="4" id="KW-0472">Membrane</keyword>
<dbReference type="Pfam" id="PF00487">
    <property type="entry name" value="FA_desaturase"/>
    <property type="match status" value="1"/>
</dbReference>
<evidence type="ECO:0000256" key="4">
    <source>
        <dbReference type="SAM" id="Phobius"/>
    </source>
</evidence>
<dbReference type="InterPro" id="IPR012171">
    <property type="entry name" value="Fatty_acid_desaturase"/>
</dbReference>
<feature type="transmembrane region" description="Helical" evidence="4">
    <location>
        <begin position="217"/>
        <end position="234"/>
    </location>
</feature>
<accession>A0A7Z9BJB5</accession>
<keyword evidence="3" id="KW-0408">Iron</keyword>
<feature type="domain" description="Fatty acid desaturase" evidence="5">
    <location>
        <begin position="116"/>
        <end position="368"/>
    </location>
</feature>